<keyword evidence="1" id="KW-0472">Membrane</keyword>
<evidence type="ECO:0000256" key="1">
    <source>
        <dbReference type="SAM" id="Phobius"/>
    </source>
</evidence>
<name>A0AAV4WB98_CAEEX</name>
<organism evidence="2 3">
    <name type="scientific">Caerostris extrusa</name>
    <name type="common">Bark spider</name>
    <name type="synonym">Caerostris bankana</name>
    <dbReference type="NCBI Taxonomy" id="172846"/>
    <lineage>
        <taxon>Eukaryota</taxon>
        <taxon>Metazoa</taxon>
        <taxon>Ecdysozoa</taxon>
        <taxon>Arthropoda</taxon>
        <taxon>Chelicerata</taxon>
        <taxon>Arachnida</taxon>
        <taxon>Araneae</taxon>
        <taxon>Araneomorphae</taxon>
        <taxon>Entelegynae</taxon>
        <taxon>Araneoidea</taxon>
        <taxon>Araneidae</taxon>
        <taxon>Caerostris</taxon>
    </lineage>
</organism>
<proteinExistence type="predicted"/>
<keyword evidence="1" id="KW-0812">Transmembrane</keyword>
<protein>
    <recommendedName>
        <fullName evidence="4">Transmembrane protein</fullName>
    </recommendedName>
</protein>
<accession>A0AAV4WB98</accession>
<evidence type="ECO:0000313" key="3">
    <source>
        <dbReference type="Proteomes" id="UP001054945"/>
    </source>
</evidence>
<comment type="caution">
    <text evidence="2">The sequence shown here is derived from an EMBL/GenBank/DDBJ whole genome shotgun (WGS) entry which is preliminary data.</text>
</comment>
<keyword evidence="1" id="KW-1133">Transmembrane helix</keyword>
<dbReference type="EMBL" id="BPLR01015986">
    <property type="protein sequence ID" value="GIY80230.1"/>
    <property type="molecule type" value="Genomic_DNA"/>
</dbReference>
<dbReference type="Proteomes" id="UP001054945">
    <property type="component" value="Unassembled WGS sequence"/>
</dbReference>
<feature type="transmembrane region" description="Helical" evidence="1">
    <location>
        <begin position="93"/>
        <end position="110"/>
    </location>
</feature>
<gene>
    <name evidence="2" type="ORF">CEXT_618431</name>
</gene>
<feature type="transmembrane region" description="Helical" evidence="1">
    <location>
        <begin position="58"/>
        <end position="81"/>
    </location>
</feature>
<keyword evidence="3" id="KW-1185">Reference proteome</keyword>
<reference evidence="2 3" key="1">
    <citation type="submission" date="2021-06" db="EMBL/GenBank/DDBJ databases">
        <title>Caerostris extrusa draft genome.</title>
        <authorList>
            <person name="Kono N."/>
            <person name="Arakawa K."/>
        </authorList>
    </citation>
    <scope>NUCLEOTIDE SEQUENCE [LARGE SCALE GENOMIC DNA]</scope>
</reference>
<dbReference type="AlphaFoldDB" id="A0AAV4WB98"/>
<evidence type="ECO:0000313" key="2">
    <source>
        <dbReference type="EMBL" id="GIY80230.1"/>
    </source>
</evidence>
<sequence length="119" mass="13862">MKTLEKSHSRRHCVGASENHITTAVVRAVMFATTFEQLPPQFSTPPTERGGKRFSTNYYLPVVLQSFCQVRVFIVLLVGSARRHTLRMSPSPNFRYLLVLLYHILWQWFFSPYLLLSPF</sequence>
<evidence type="ECO:0008006" key="4">
    <source>
        <dbReference type="Google" id="ProtNLM"/>
    </source>
</evidence>